<reference evidence="1" key="1">
    <citation type="submission" date="2015-12" db="EMBL/GenBank/DDBJ databases">
        <title>De novo transcriptome assembly of four potential Pierce s Disease insect vectors from Arizona vineyards.</title>
        <authorList>
            <person name="Tassone E.E."/>
        </authorList>
    </citation>
    <scope>NUCLEOTIDE SEQUENCE</scope>
</reference>
<dbReference type="EMBL" id="GEDC01021790">
    <property type="protein sequence ID" value="JAS15508.1"/>
    <property type="molecule type" value="Transcribed_RNA"/>
</dbReference>
<gene>
    <name evidence="1" type="ORF">g.45910</name>
</gene>
<organism evidence="1">
    <name type="scientific">Clastoptera arizonana</name>
    <name type="common">Arizona spittle bug</name>
    <dbReference type="NCBI Taxonomy" id="38151"/>
    <lineage>
        <taxon>Eukaryota</taxon>
        <taxon>Metazoa</taxon>
        <taxon>Ecdysozoa</taxon>
        <taxon>Arthropoda</taxon>
        <taxon>Hexapoda</taxon>
        <taxon>Insecta</taxon>
        <taxon>Pterygota</taxon>
        <taxon>Neoptera</taxon>
        <taxon>Paraneoptera</taxon>
        <taxon>Hemiptera</taxon>
        <taxon>Auchenorrhyncha</taxon>
        <taxon>Cercopoidea</taxon>
        <taxon>Clastopteridae</taxon>
        <taxon>Clastoptera</taxon>
    </lineage>
</organism>
<evidence type="ECO:0000313" key="1">
    <source>
        <dbReference type="EMBL" id="JAS15508.1"/>
    </source>
</evidence>
<protein>
    <submittedName>
        <fullName evidence="1">Uncharacterized protein</fullName>
    </submittedName>
</protein>
<accession>A0A1B6CQ38</accession>
<proteinExistence type="predicted"/>
<feature type="non-terminal residue" evidence="1">
    <location>
        <position position="1"/>
    </location>
</feature>
<dbReference type="AlphaFoldDB" id="A0A1B6CQ38"/>
<sequence>GLACLANYAEQIKTLTYENGKAYPCKCPSTCRTLNFYSDKDSTRKWDYPVSCNIRFRWAIELYSKTRLKRDVLFGVEDLLGKEFVKTYWEYFPNMNLHEKLLV</sequence>
<name>A0A1B6CQ38_9HEMI</name>
<feature type="non-terminal residue" evidence="1">
    <location>
        <position position="103"/>
    </location>
</feature>